<feature type="active site" description="Proton acceptor" evidence="1">
    <location>
        <position position="269"/>
    </location>
</feature>
<comment type="caution">
    <text evidence="4">The sequence shown here is derived from an EMBL/GenBank/DDBJ whole genome shotgun (WGS) entry which is preliminary data.</text>
</comment>
<feature type="region of interest" description="Disordered" evidence="2">
    <location>
        <begin position="18"/>
        <end position="90"/>
    </location>
</feature>
<feature type="compositionally biased region" description="Low complexity" evidence="2">
    <location>
        <begin position="60"/>
        <end position="74"/>
    </location>
</feature>
<dbReference type="GO" id="GO:0070007">
    <property type="term" value="F:glutamic-type endopeptidase activity"/>
    <property type="evidence" value="ECO:0007669"/>
    <property type="project" value="InterPro"/>
</dbReference>
<dbReference type="InterPro" id="IPR000250">
    <property type="entry name" value="Peptidase_G1"/>
</dbReference>
<feature type="signal peptide" evidence="3">
    <location>
        <begin position="1"/>
        <end position="19"/>
    </location>
</feature>
<organism evidence="4 5">
    <name type="scientific">Phialemonium atrogriseum</name>
    <dbReference type="NCBI Taxonomy" id="1093897"/>
    <lineage>
        <taxon>Eukaryota</taxon>
        <taxon>Fungi</taxon>
        <taxon>Dikarya</taxon>
        <taxon>Ascomycota</taxon>
        <taxon>Pezizomycotina</taxon>
        <taxon>Sordariomycetes</taxon>
        <taxon>Sordariomycetidae</taxon>
        <taxon>Cephalothecales</taxon>
        <taxon>Cephalothecaceae</taxon>
        <taxon>Phialemonium</taxon>
    </lineage>
</organism>
<evidence type="ECO:0000256" key="2">
    <source>
        <dbReference type="SAM" id="MobiDB-lite"/>
    </source>
</evidence>
<dbReference type="Pfam" id="PF01828">
    <property type="entry name" value="Peptidase_A4"/>
    <property type="match status" value="1"/>
</dbReference>
<evidence type="ECO:0000313" key="4">
    <source>
        <dbReference type="EMBL" id="KAK1770585.1"/>
    </source>
</evidence>
<proteinExistence type="predicted"/>
<dbReference type="InterPro" id="IPR013320">
    <property type="entry name" value="ConA-like_dom_sf"/>
</dbReference>
<evidence type="ECO:0000256" key="3">
    <source>
        <dbReference type="SAM" id="SignalP"/>
    </source>
</evidence>
<dbReference type="AlphaFoldDB" id="A0AAJ0C5L1"/>
<dbReference type="RefSeq" id="XP_060286798.1">
    <property type="nucleotide sequence ID" value="XM_060423204.1"/>
</dbReference>
<dbReference type="GO" id="GO:0006508">
    <property type="term" value="P:proteolysis"/>
    <property type="evidence" value="ECO:0007669"/>
    <property type="project" value="InterPro"/>
</dbReference>
<evidence type="ECO:0000256" key="1">
    <source>
        <dbReference type="PIRSR" id="PIRSR600250-50"/>
    </source>
</evidence>
<dbReference type="InterPro" id="IPR038656">
    <property type="entry name" value="Peptidase_G1_sf"/>
</dbReference>
<name>A0AAJ0C5L1_9PEZI</name>
<keyword evidence="5" id="KW-1185">Reference proteome</keyword>
<protein>
    <submittedName>
        <fullName evidence="4">Concanavalin A-like lectin/glucanase domain-containing protein</fullName>
    </submittedName>
</protein>
<dbReference type="GeneID" id="85306391"/>
<keyword evidence="3" id="KW-0732">Signal</keyword>
<dbReference type="PANTHER" id="PTHR37536">
    <property type="entry name" value="PUTATIVE (AFU_ORTHOLOGUE AFUA_3G02970)-RELATED"/>
    <property type="match status" value="1"/>
</dbReference>
<feature type="compositionally biased region" description="Low complexity" evidence="2">
    <location>
        <begin position="18"/>
        <end position="29"/>
    </location>
</feature>
<feature type="chain" id="PRO_5042495068" evidence="3">
    <location>
        <begin position="20"/>
        <end position="343"/>
    </location>
</feature>
<dbReference type="Gene3D" id="2.60.120.700">
    <property type="entry name" value="Peptidase G1"/>
    <property type="match status" value="1"/>
</dbReference>
<feature type="region of interest" description="Disordered" evidence="2">
    <location>
        <begin position="103"/>
        <end position="133"/>
    </location>
</feature>
<accession>A0AAJ0C5L1</accession>
<dbReference type="PANTHER" id="PTHR37536:SF1">
    <property type="entry name" value="ASPERGILLOPEPSIN, PUTAITVE (AFU_ORTHOLOGUE AFUA_7G01200)"/>
    <property type="match status" value="1"/>
</dbReference>
<dbReference type="Proteomes" id="UP001244011">
    <property type="component" value="Unassembled WGS sequence"/>
</dbReference>
<sequence>MKLLAVLTTVLLGTSTALSLAPPHKNSPPSHHPRRHAPALPRPANHRLSRTPPPPPPRRSPGSASRPGLGSGSAISSLHAATATAPEPESVQGGAIVVLGAKGDGRQKQKQQQRVGRASGTFSIPSAEMPTRGPTAGNEAGLYSASYWVGVDGAGGVGEGECDGGGGGASLRAGVDTFWDGGLRSCNAWYQWAPGPAVDFADFAVGPGDVVRVTASATGEGAGSVTVERLAGWGCNGNGTVVEASASMEWSGREASSPLCLAEAAWVVEVFTLAGLPDVPLALANFSAVTFEDVGAATVDGEALDLAGARILNIDLEAQGGRLTDCAIGRDASVRCERVVGGV</sequence>
<gene>
    <name evidence="4" type="ORF">QBC33DRAFT_274464</name>
</gene>
<reference evidence="4" key="1">
    <citation type="submission" date="2023-06" db="EMBL/GenBank/DDBJ databases">
        <title>Genome-scale phylogeny and comparative genomics of the fungal order Sordariales.</title>
        <authorList>
            <consortium name="Lawrence Berkeley National Laboratory"/>
            <person name="Hensen N."/>
            <person name="Bonometti L."/>
            <person name="Westerberg I."/>
            <person name="Brannstrom I.O."/>
            <person name="Guillou S."/>
            <person name="Cros-Aarteil S."/>
            <person name="Calhoun S."/>
            <person name="Haridas S."/>
            <person name="Kuo A."/>
            <person name="Mondo S."/>
            <person name="Pangilinan J."/>
            <person name="Riley R."/>
            <person name="Labutti K."/>
            <person name="Andreopoulos B."/>
            <person name="Lipzen A."/>
            <person name="Chen C."/>
            <person name="Yanf M."/>
            <person name="Daum C."/>
            <person name="Ng V."/>
            <person name="Clum A."/>
            <person name="Steindorff A."/>
            <person name="Ohm R."/>
            <person name="Martin F."/>
            <person name="Silar P."/>
            <person name="Natvig D."/>
            <person name="Lalanne C."/>
            <person name="Gautier V."/>
            <person name="Ament-Velasquez S.L."/>
            <person name="Kruys A."/>
            <person name="Hutchinson M.I."/>
            <person name="Powell A.J."/>
            <person name="Barry K."/>
            <person name="Miller A.N."/>
            <person name="Grigoriev I.V."/>
            <person name="Debuchy R."/>
            <person name="Gladieux P."/>
            <person name="Thoren M.H."/>
            <person name="Johannesson H."/>
        </authorList>
    </citation>
    <scope>NUCLEOTIDE SEQUENCE</scope>
    <source>
        <strain evidence="4">8032-3</strain>
    </source>
</reference>
<dbReference type="CDD" id="cd13426">
    <property type="entry name" value="Peptidase_G1"/>
    <property type="match status" value="1"/>
</dbReference>
<dbReference type="SUPFAM" id="SSF49899">
    <property type="entry name" value="Concanavalin A-like lectins/glucanases"/>
    <property type="match status" value="1"/>
</dbReference>
<evidence type="ECO:0000313" key="5">
    <source>
        <dbReference type="Proteomes" id="UP001244011"/>
    </source>
</evidence>
<dbReference type="EMBL" id="MU839000">
    <property type="protein sequence ID" value="KAK1770585.1"/>
    <property type="molecule type" value="Genomic_DNA"/>
</dbReference>